<keyword evidence="1" id="KW-0732">Signal</keyword>
<feature type="chain" id="PRO_5014319906" evidence="1">
    <location>
        <begin position="27"/>
        <end position="63"/>
    </location>
</feature>
<name>A0A2J8W3R0_PONAB</name>
<comment type="caution">
    <text evidence="2">The sequence shown here is derived from an EMBL/GenBank/DDBJ whole genome shotgun (WGS) entry which is preliminary data.</text>
</comment>
<organism evidence="2">
    <name type="scientific">Pongo abelii</name>
    <name type="common">Sumatran orangutan</name>
    <name type="synonym">Pongo pygmaeus abelii</name>
    <dbReference type="NCBI Taxonomy" id="9601"/>
    <lineage>
        <taxon>Eukaryota</taxon>
        <taxon>Metazoa</taxon>
        <taxon>Chordata</taxon>
        <taxon>Craniata</taxon>
        <taxon>Vertebrata</taxon>
        <taxon>Euteleostomi</taxon>
        <taxon>Mammalia</taxon>
        <taxon>Eutheria</taxon>
        <taxon>Euarchontoglires</taxon>
        <taxon>Primates</taxon>
        <taxon>Haplorrhini</taxon>
        <taxon>Catarrhini</taxon>
        <taxon>Hominidae</taxon>
        <taxon>Pongo</taxon>
    </lineage>
</organism>
<reference evidence="2" key="1">
    <citation type="submission" date="2017-12" db="EMBL/GenBank/DDBJ databases">
        <title>High-resolution comparative analysis of great ape genomes.</title>
        <authorList>
            <person name="Pollen A."/>
            <person name="Hastie A."/>
            <person name="Hormozdiari F."/>
            <person name="Dougherty M."/>
            <person name="Liu R."/>
            <person name="Chaisson M."/>
            <person name="Hoppe E."/>
            <person name="Hill C."/>
            <person name="Pang A."/>
            <person name="Hillier L."/>
            <person name="Baker C."/>
            <person name="Armstrong J."/>
            <person name="Shendure J."/>
            <person name="Paten B."/>
            <person name="Wilson R."/>
            <person name="Chao H."/>
            <person name="Schneider V."/>
            <person name="Ventura M."/>
            <person name="Kronenberg Z."/>
            <person name="Murali S."/>
            <person name="Gordon D."/>
            <person name="Cantsilieris S."/>
            <person name="Munson K."/>
            <person name="Nelson B."/>
            <person name="Raja A."/>
            <person name="Underwood J."/>
            <person name="Diekhans M."/>
            <person name="Fiddes I."/>
            <person name="Haussler D."/>
            <person name="Eichler E."/>
        </authorList>
    </citation>
    <scope>NUCLEOTIDE SEQUENCE [LARGE SCALE GENOMIC DNA]</scope>
    <source>
        <strain evidence="2">Susie</strain>
    </source>
</reference>
<gene>
    <name evidence="2" type="ORF">CR201_G0013575</name>
</gene>
<evidence type="ECO:0000313" key="2">
    <source>
        <dbReference type="EMBL" id="PNJ64407.1"/>
    </source>
</evidence>
<dbReference type="AlphaFoldDB" id="A0A2J8W3R0"/>
<evidence type="ECO:0000256" key="1">
    <source>
        <dbReference type="SAM" id="SignalP"/>
    </source>
</evidence>
<proteinExistence type="predicted"/>
<feature type="signal peptide" evidence="1">
    <location>
        <begin position="1"/>
        <end position="26"/>
    </location>
</feature>
<protein>
    <submittedName>
        <fullName evidence="2">TMX3 isoform 11</fullName>
    </submittedName>
</protein>
<accession>A0A2J8W3R0</accession>
<sequence length="63" mass="7280">MAAWKSWAALRLCATVVLLDMVVCKGFVEDLDESFKENRNDDIWLVDALLQSLEFEVIQQLSY</sequence>
<dbReference type="EMBL" id="NDHI03003401">
    <property type="protein sequence ID" value="PNJ64407.1"/>
    <property type="molecule type" value="Genomic_DNA"/>
</dbReference>